<organism evidence="3 4">
    <name type="scientific">Octopus sinensis</name>
    <name type="common">East Asian common octopus</name>
    <dbReference type="NCBI Taxonomy" id="2607531"/>
    <lineage>
        <taxon>Eukaryota</taxon>
        <taxon>Metazoa</taxon>
        <taxon>Spiralia</taxon>
        <taxon>Lophotrochozoa</taxon>
        <taxon>Mollusca</taxon>
        <taxon>Cephalopoda</taxon>
        <taxon>Coleoidea</taxon>
        <taxon>Octopodiformes</taxon>
        <taxon>Octopoda</taxon>
        <taxon>Incirrata</taxon>
        <taxon>Octopodidae</taxon>
        <taxon>Octopus</taxon>
    </lineage>
</organism>
<dbReference type="CDD" id="cd00096">
    <property type="entry name" value="Ig"/>
    <property type="match status" value="1"/>
</dbReference>
<reference evidence="4" key="1">
    <citation type="submission" date="2025-08" db="UniProtKB">
        <authorList>
            <consortium name="RefSeq"/>
        </authorList>
    </citation>
    <scope>IDENTIFICATION</scope>
</reference>
<sequence length="229" mass="25790">MEYSRRALAVLVLPLLLWIINQHTAESLELVVFPNRTRLVPLGSNLVLNCMALGPGPHGNRPKLVWITPGGKEIDSSFGRLSTNRGYYTSHLYINNISQSDAGRFTCRATGHRKKILEEEHFYLNVYQSIIYVDCPTVQILRKNSSGLIRCVVDATPAVVVSWRLKGRYIYDGPTYAQERNGLRILNVTAEDAAIYTCISEVPSLGDFRTRDIRVRVIDPKGTSGEVRR</sequence>
<dbReference type="AlphaFoldDB" id="A0A6P7TYD6"/>
<proteinExistence type="predicted"/>
<dbReference type="SMART" id="SM00409">
    <property type="entry name" value="IG"/>
    <property type="match status" value="2"/>
</dbReference>
<dbReference type="PROSITE" id="PS50835">
    <property type="entry name" value="IG_LIKE"/>
    <property type="match status" value="2"/>
</dbReference>
<dbReference type="PANTHER" id="PTHR44170">
    <property type="entry name" value="PROTEIN SIDEKICK"/>
    <property type="match status" value="1"/>
</dbReference>
<dbReference type="SUPFAM" id="SSF48726">
    <property type="entry name" value="Immunoglobulin"/>
    <property type="match status" value="2"/>
</dbReference>
<name>A0A6P7TYD6_9MOLL</name>
<evidence type="ECO:0000313" key="3">
    <source>
        <dbReference type="Proteomes" id="UP000515154"/>
    </source>
</evidence>
<keyword evidence="3" id="KW-1185">Reference proteome</keyword>
<dbReference type="PANTHER" id="PTHR44170:SF6">
    <property type="entry name" value="CONTACTIN"/>
    <property type="match status" value="1"/>
</dbReference>
<dbReference type="Gene3D" id="2.60.40.10">
    <property type="entry name" value="Immunoglobulins"/>
    <property type="match status" value="2"/>
</dbReference>
<dbReference type="InterPro" id="IPR003598">
    <property type="entry name" value="Ig_sub2"/>
</dbReference>
<dbReference type="Pfam" id="PF13927">
    <property type="entry name" value="Ig_3"/>
    <property type="match status" value="2"/>
</dbReference>
<dbReference type="KEGG" id="osn:115230806"/>
<dbReference type="Proteomes" id="UP000515154">
    <property type="component" value="Unplaced"/>
</dbReference>
<dbReference type="GO" id="GO:0098609">
    <property type="term" value="P:cell-cell adhesion"/>
    <property type="evidence" value="ECO:0007669"/>
    <property type="project" value="TreeGrafter"/>
</dbReference>
<keyword evidence="1" id="KW-0677">Repeat</keyword>
<dbReference type="InterPro" id="IPR013783">
    <property type="entry name" value="Ig-like_fold"/>
</dbReference>
<dbReference type="SMART" id="SM00408">
    <property type="entry name" value="IGc2"/>
    <property type="match status" value="2"/>
</dbReference>
<keyword evidence="2" id="KW-1015">Disulfide bond</keyword>
<dbReference type="GO" id="GO:0016020">
    <property type="term" value="C:membrane"/>
    <property type="evidence" value="ECO:0007669"/>
    <property type="project" value="UniProtKB-SubCell"/>
</dbReference>
<evidence type="ECO:0000313" key="4">
    <source>
        <dbReference type="RefSeq" id="XP_029656793.1"/>
    </source>
</evidence>
<protein>
    <submittedName>
        <fullName evidence="4">Contactin-3</fullName>
    </submittedName>
</protein>
<dbReference type="RefSeq" id="XP_029656793.1">
    <property type="nucleotide sequence ID" value="XM_029800933.2"/>
</dbReference>
<evidence type="ECO:0000256" key="1">
    <source>
        <dbReference type="ARBA" id="ARBA00022737"/>
    </source>
</evidence>
<evidence type="ECO:0000256" key="2">
    <source>
        <dbReference type="ARBA" id="ARBA00023157"/>
    </source>
</evidence>
<accession>A0A6P7TYD6</accession>
<gene>
    <name evidence="4" type="primary">LOC115230806</name>
</gene>
<dbReference type="InterPro" id="IPR003599">
    <property type="entry name" value="Ig_sub"/>
</dbReference>
<dbReference type="InterPro" id="IPR036179">
    <property type="entry name" value="Ig-like_dom_sf"/>
</dbReference>
<dbReference type="InterPro" id="IPR007110">
    <property type="entry name" value="Ig-like_dom"/>
</dbReference>